<dbReference type="GO" id="GO:0000287">
    <property type="term" value="F:magnesium ion binding"/>
    <property type="evidence" value="ECO:0007669"/>
    <property type="project" value="UniProtKB-UniRule"/>
</dbReference>
<comment type="subcellular location">
    <subcellularLocation>
        <location evidence="6">Cytoplasm</location>
    </subcellularLocation>
</comment>
<dbReference type="CDD" id="cd24010">
    <property type="entry name" value="ASKHA_NBD_AcK_PK"/>
    <property type="match status" value="1"/>
</dbReference>
<feature type="binding site" evidence="6">
    <location>
        <begin position="449"/>
        <end position="451"/>
    </location>
    <ligand>
        <name>ATP</name>
        <dbReference type="ChEBI" id="CHEBI:30616"/>
    </ligand>
</feature>
<evidence type="ECO:0000259" key="8">
    <source>
        <dbReference type="PROSITE" id="PS50042"/>
    </source>
</evidence>
<feature type="site" description="Transition state stabilizer" evidence="6">
    <location>
        <position position="407"/>
    </location>
</feature>
<dbReference type="RefSeq" id="WP_113961172.1">
    <property type="nucleotide sequence ID" value="NZ_QNRR01000012.1"/>
</dbReference>
<dbReference type="InterPro" id="IPR014710">
    <property type="entry name" value="RmlC-like_jellyroll"/>
</dbReference>
<evidence type="ECO:0000256" key="3">
    <source>
        <dbReference type="ARBA" id="ARBA00022741"/>
    </source>
</evidence>
<organism evidence="9 10">
    <name type="scientific">Roseimicrobium gellanilyticum</name>
    <dbReference type="NCBI Taxonomy" id="748857"/>
    <lineage>
        <taxon>Bacteria</taxon>
        <taxon>Pseudomonadati</taxon>
        <taxon>Verrucomicrobiota</taxon>
        <taxon>Verrucomicrobiia</taxon>
        <taxon>Verrucomicrobiales</taxon>
        <taxon>Verrucomicrobiaceae</taxon>
        <taxon>Roseimicrobium</taxon>
    </lineage>
</organism>
<evidence type="ECO:0000256" key="4">
    <source>
        <dbReference type="ARBA" id="ARBA00022777"/>
    </source>
</evidence>
<dbReference type="OrthoDB" id="9802453at2"/>
<dbReference type="GO" id="GO:0016747">
    <property type="term" value="F:acyltransferase activity, transferring groups other than amino-acyl groups"/>
    <property type="evidence" value="ECO:0007669"/>
    <property type="project" value="InterPro"/>
</dbReference>
<comment type="pathway">
    <text evidence="6">Metabolic intermediate biosynthesis; acetyl-CoA biosynthesis; acetyl-CoA from acetate: step 1/2.</text>
</comment>
<comment type="subunit">
    <text evidence="6">Homodimer.</text>
</comment>
<evidence type="ECO:0000256" key="5">
    <source>
        <dbReference type="ARBA" id="ARBA00022840"/>
    </source>
</evidence>
<dbReference type="GO" id="GO:0005524">
    <property type="term" value="F:ATP binding"/>
    <property type="evidence" value="ECO:0007669"/>
    <property type="project" value="UniProtKB-KW"/>
</dbReference>
<dbReference type="SUPFAM" id="SSF51206">
    <property type="entry name" value="cAMP-binding domain-like"/>
    <property type="match status" value="1"/>
</dbReference>
<keyword evidence="3 6" id="KW-0547">Nucleotide-binding</keyword>
<dbReference type="NCBIfam" id="TIGR00016">
    <property type="entry name" value="ackA"/>
    <property type="match status" value="1"/>
</dbReference>
<accession>A0A366H7K4</accession>
<evidence type="ECO:0000256" key="7">
    <source>
        <dbReference type="RuleBase" id="RU003835"/>
    </source>
</evidence>
<dbReference type="SMART" id="SM00100">
    <property type="entry name" value="cNMP"/>
    <property type="match status" value="1"/>
</dbReference>
<feature type="binding site" evidence="6">
    <location>
        <begin position="374"/>
        <end position="378"/>
    </location>
    <ligand>
        <name>ATP</name>
        <dbReference type="ChEBI" id="CHEBI:30616"/>
    </ligand>
</feature>
<feature type="domain" description="Cyclic nucleotide-binding" evidence="8">
    <location>
        <begin position="15"/>
        <end position="136"/>
    </location>
</feature>
<name>A0A366H7K4_9BACT</name>
<comment type="similarity">
    <text evidence="1 6 7">Belongs to the acetokinase family.</text>
</comment>
<dbReference type="PROSITE" id="PS01075">
    <property type="entry name" value="ACETATE_KINASE_1"/>
    <property type="match status" value="1"/>
</dbReference>
<dbReference type="Proteomes" id="UP000253426">
    <property type="component" value="Unassembled WGS sequence"/>
</dbReference>
<dbReference type="GO" id="GO:0006083">
    <property type="term" value="P:acetate metabolic process"/>
    <property type="evidence" value="ECO:0007669"/>
    <property type="project" value="TreeGrafter"/>
</dbReference>
<comment type="caution">
    <text evidence="6">Lacks conserved residue(s) required for the propagation of feature annotation.</text>
</comment>
<sequence length="772" mass="82422">MSASDLAFLVGSVPLLSHFTLAQRTELAEGSEVRVFDSGDTILRAGDEVHFLGVVVEGKVQAFLPVDGAGSISLGQLKPGETFGELALMSGDPAVADLKAAASGTRVMLIPLSLFQTRIMANPEAAQLIAMTISSRIQEAMKDPEKAAVIAKKQDHTSELELKGEKPERILVINCGSSSLKYTLFDTERPENTAHGHVERIDAEGTKLVQTSARGRVESDVKERGHAGAFKSMLAALAHESHGVLKSSSDITAVGHRVVHGGEKFTNAVVIDDQVVAEIEALAPLAPLHNPVNVLGIREARRVFPKVPHVAVFDTAFHATLPSHAYLYGLPYSYYEEKGVRRYGFHGSSHSYVALAAAQHLRRRARELRVISCHLGNGASICAIDHGRSVDTSMGFTPGEGLIMGTRCGDLDAGVTSFLERTEGMASKLIDDLLNKKSGLLGLSGISGDMREVEKAADAGDARALTALKTFCYRVRKYIGSYVAAMGGLDVVIFTAGIGQGSAGVRASALQGLACMGIKIDEGKNRLATGGKEISIISADDSPVKVLVVPTDEERMIARETLRVKSRDVLVSASEACRNEPIPVEVSAHHIHLAQPDVEALFGPGHQLTKHADLSQPGQYACKEQLAIVGPKGRIERVRVLGPARKATQVEIAMTEQFKLGIQPPIRESGDIEGSPGCTLEGPAGSVAIDQGVICALRHIHMTPTDALRYGLRDKCSVRVRVSGDRELIFGDVRVRVDPNFALAMHIDTDEANAANVKNGAQGYIDGIQGEA</sequence>
<gene>
    <name evidence="6" type="primary">ackA</name>
    <name evidence="9" type="ORF">DES53_11234</name>
</gene>
<keyword evidence="6" id="KW-0479">Metal-binding</keyword>
<dbReference type="UniPathway" id="UPA00340">
    <property type="reaction ID" value="UER00458"/>
</dbReference>
<feature type="site" description="Transition state stabilizer" evidence="6">
    <location>
        <position position="346"/>
    </location>
</feature>
<comment type="cofactor">
    <cofactor evidence="6">
        <name>Mg(2+)</name>
        <dbReference type="ChEBI" id="CHEBI:18420"/>
    </cofactor>
    <cofactor evidence="6">
        <name>Mn(2+)</name>
        <dbReference type="ChEBI" id="CHEBI:29035"/>
    </cofactor>
    <text evidence="6">Mg(2+). Can also accept Mn(2+).</text>
</comment>
<evidence type="ECO:0000313" key="10">
    <source>
        <dbReference type="Proteomes" id="UP000253426"/>
    </source>
</evidence>
<dbReference type="NCBIfam" id="NF011652">
    <property type="entry name" value="PRK15070.1"/>
    <property type="match status" value="1"/>
</dbReference>
<dbReference type="EMBL" id="QNRR01000012">
    <property type="protein sequence ID" value="RBP38036.1"/>
    <property type="molecule type" value="Genomic_DNA"/>
</dbReference>
<dbReference type="PROSITE" id="PS50042">
    <property type="entry name" value="CNMP_BINDING_3"/>
    <property type="match status" value="1"/>
</dbReference>
<feature type="binding site" evidence="6">
    <location>
        <position position="257"/>
    </location>
    <ligand>
        <name>substrate</name>
    </ligand>
</feature>
<comment type="caution">
    <text evidence="9">The sequence shown here is derived from an EMBL/GenBank/DDBJ whole genome shotgun (WGS) entry which is preliminary data.</text>
</comment>
<keyword evidence="10" id="KW-1185">Reference proteome</keyword>
<keyword evidence="6" id="KW-0460">Magnesium</keyword>
<dbReference type="Pfam" id="PF06130">
    <property type="entry name" value="PTAC"/>
    <property type="match status" value="1"/>
</dbReference>
<reference evidence="9 10" key="1">
    <citation type="submission" date="2018-06" db="EMBL/GenBank/DDBJ databases">
        <title>Genomic Encyclopedia of Type Strains, Phase IV (KMG-IV): sequencing the most valuable type-strain genomes for metagenomic binning, comparative biology and taxonomic classification.</title>
        <authorList>
            <person name="Goeker M."/>
        </authorList>
    </citation>
    <scope>NUCLEOTIDE SEQUENCE [LARGE SCALE GENOMIC DNA]</scope>
    <source>
        <strain evidence="9 10">DSM 25532</strain>
    </source>
</reference>
<dbReference type="PANTHER" id="PTHR21060:SF15">
    <property type="entry name" value="ACETATE KINASE-RELATED"/>
    <property type="match status" value="1"/>
</dbReference>
<comment type="function">
    <text evidence="6">Catalyzes the formation of acetyl phosphate from acetate and ATP. Can also catalyze the reverse reaction.</text>
</comment>
<feature type="active site" description="Proton donor/acceptor" evidence="6">
    <location>
        <position position="314"/>
    </location>
</feature>
<keyword evidence="6" id="KW-0963">Cytoplasm</keyword>
<feature type="binding site" evidence="6">
    <location>
        <position position="553"/>
    </location>
    <ligand>
        <name>Mg(2+)</name>
        <dbReference type="ChEBI" id="CHEBI:18420"/>
    </ligand>
</feature>
<dbReference type="GO" id="GO:0005737">
    <property type="term" value="C:cytoplasm"/>
    <property type="evidence" value="ECO:0007669"/>
    <property type="project" value="UniProtKB-SubCell"/>
</dbReference>
<evidence type="ECO:0000313" key="9">
    <source>
        <dbReference type="EMBL" id="RBP38036.1"/>
    </source>
</evidence>
<evidence type="ECO:0000256" key="6">
    <source>
        <dbReference type="HAMAP-Rule" id="MF_00020"/>
    </source>
</evidence>
<dbReference type="Pfam" id="PF00027">
    <property type="entry name" value="cNMP_binding"/>
    <property type="match status" value="1"/>
</dbReference>
<dbReference type="PROSITE" id="PS01076">
    <property type="entry name" value="ACETATE_KINASE_2"/>
    <property type="match status" value="1"/>
</dbReference>
<comment type="catalytic activity">
    <reaction evidence="6">
        <text>acetate + ATP = acetyl phosphate + ADP</text>
        <dbReference type="Rhea" id="RHEA:11352"/>
        <dbReference type="ChEBI" id="CHEBI:22191"/>
        <dbReference type="ChEBI" id="CHEBI:30089"/>
        <dbReference type="ChEBI" id="CHEBI:30616"/>
        <dbReference type="ChEBI" id="CHEBI:456216"/>
        <dbReference type="EC" id="2.7.2.1"/>
    </reaction>
</comment>
<dbReference type="Gene3D" id="2.60.120.10">
    <property type="entry name" value="Jelly Rolls"/>
    <property type="match status" value="1"/>
</dbReference>
<dbReference type="InterPro" id="IPR023865">
    <property type="entry name" value="Aliphatic_acid_kinase_CS"/>
</dbReference>
<dbReference type="EC" id="2.7.2.1" evidence="6"/>
<dbReference type="AlphaFoldDB" id="A0A366H7K4"/>
<dbReference type="HAMAP" id="MF_00020">
    <property type="entry name" value="Acetate_kinase"/>
    <property type="match status" value="1"/>
</dbReference>
<dbReference type="InterPro" id="IPR004372">
    <property type="entry name" value="Ac/propionate_kinase"/>
</dbReference>
<keyword evidence="5 6" id="KW-0067">ATP-binding</keyword>
<dbReference type="PANTHER" id="PTHR21060">
    <property type="entry name" value="ACETATE KINASE"/>
    <property type="match status" value="1"/>
</dbReference>
<evidence type="ECO:0000256" key="1">
    <source>
        <dbReference type="ARBA" id="ARBA00008748"/>
    </source>
</evidence>
<dbReference type="Pfam" id="PF00871">
    <property type="entry name" value="Acetate_kinase"/>
    <property type="match status" value="1"/>
</dbReference>
<dbReference type="InterPro" id="IPR018490">
    <property type="entry name" value="cNMP-bd_dom_sf"/>
</dbReference>
<dbReference type="InterPro" id="IPR043129">
    <property type="entry name" value="ATPase_NBD"/>
</dbReference>
<keyword evidence="2 6" id="KW-0808">Transferase</keyword>
<dbReference type="InterPro" id="IPR008300">
    <property type="entry name" value="PTAC"/>
</dbReference>
<feature type="binding site" evidence="6">
    <location>
        <position position="174"/>
    </location>
    <ligand>
        <name>Mg(2+)</name>
        <dbReference type="ChEBI" id="CHEBI:18420"/>
    </ligand>
</feature>
<dbReference type="Gene3D" id="3.30.420.40">
    <property type="match status" value="2"/>
</dbReference>
<feature type="binding site" evidence="6">
    <location>
        <position position="181"/>
    </location>
    <ligand>
        <name>ATP</name>
        <dbReference type="ChEBI" id="CHEBI:30616"/>
    </ligand>
</feature>
<dbReference type="SUPFAM" id="SSF53067">
    <property type="entry name" value="Actin-like ATPase domain"/>
    <property type="match status" value="2"/>
</dbReference>
<dbReference type="PRINTS" id="PR00471">
    <property type="entry name" value="ACETATEKNASE"/>
</dbReference>
<dbReference type="CDD" id="cd00038">
    <property type="entry name" value="CAP_ED"/>
    <property type="match status" value="1"/>
</dbReference>
<evidence type="ECO:0000256" key="2">
    <source>
        <dbReference type="ARBA" id="ARBA00022679"/>
    </source>
</evidence>
<proteinExistence type="inferred from homology"/>
<dbReference type="InterPro" id="IPR000890">
    <property type="entry name" value="Aliphatic_acid_kin_short-chain"/>
</dbReference>
<dbReference type="GO" id="GO:0006085">
    <property type="term" value="P:acetyl-CoA biosynthetic process"/>
    <property type="evidence" value="ECO:0007669"/>
    <property type="project" value="UniProtKB-UniRule"/>
</dbReference>
<dbReference type="GO" id="GO:0008776">
    <property type="term" value="F:acetate kinase activity"/>
    <property type="evidence" value="ECO:0007669"/>
    <property type="project" value="UniProtKB-UniRule"/>
</dbReference>
<dbReference type="InterPro" id="IPR000595">
    <property type="entry name" value="cNMP-bd_dom"/>
</dbReference>
<keyword evidence="4 6" id="KW-0418">Kinase</keyword>
<protein>
    <recommendedName>
        <fullName evidence="6">Acetate kinase</fullName>
        <ecNumber evidence="6">2.7.2.1</ecNumber>
    </recommendedName>
    <alternativeName>
        <fullName evidence="6">Acetokinase</fullName>
    </alternativeName>
</protein>